<evidence type="ECO:0000313" key="3">
    <source>
        <dbReference type="Proteomes" id="UP001165395"/>
    </source>
</evidence>
<dbReference type="EC" id="3.1.4.46" evidence="2"/>
<dbReference type="NCBIfam" id="NF006989">
    <property type="entry name" value="PRK09454.1"/>
    <property type="match status" value="1"/>
</dbReference>
<dbReference type="PROSITE" id="PS51704">
    <property type="entry name" value="GP_PDE"/>
    <property type="match status" value="1"/>
</dbReference>
<dbReference type="Gene3D" id="3.20.20.190">
    <property type="entry name" value="Phosphatidylinositol (PI) phosphodiesterase"/>
    <property type="match status" value="1"/>
</dbReference>
<gene>
    <name evidence="2" type="primary">ugpQ</name>
    <name evidence="2" type="ORF">LIN78_10030</name>
</gene>
<dbReference type="Pfam" id="PF03009">
    <property type="entry name" value="GDPD"/>
    <property type="match status" value="1"/>
</dbReference>
<dbReference type="PANTHER" id="PTHR46211:SF1">
    <property type="entry name" value="GLYCEROPHOSPHODIESTER PHOSPHODIESTERASE, CYTOPLASMIC"/>
    <property type="match status" value="1"/>
</dbReference>
<dbReference type="InterPro" id="IPR030395">
    <property type="entry name" value="GP_PDE_dom"/>
</dbReference>
<accession>A0ABS8D7C5</accession>
<keyword evidence="2" id="KW-0378">Hydrolase</keyword>
<name>A0ABS8D7C5_9NEIS</name>
<dbReference type="CDD" id="cd08562">
    <property type="entry name" value="GDPD_EcUgpQ_like"/>
    <property type="match status" value="1"/>
</dbReference>
<dbReference type="InterPro" id="IPR017946">
    <property type="entry name" value="PLC-like_Pdiesterase_TIM-brl"/>
</dbReference>
<evidence type="ECO:0000259" key="1">
    <source>
        <dbReference type="PROSITE" id="PS51704"/>
    </source>
</evidence>
<reference evidence="2" key="1">
    <citation type="submission" date="2021-10" db="EMBL/GenBank/DDBJ databases">
        <title>The complete genome sequence of Leeia sp. TBRC 13508.</title>
        <authorList>
            <person name="Charoenyingcharoen P."/>
            <person name="Yukphan P."/>
        </authorList>
    </citation>
    <scope>NUCLEOTIDE SEQUENCE</scope>
    <source>
        <strain evidence="2">TBRC 13508</strain>
    </source>
</reference>
<dbReference type="GO" id="GO:0008889">
    <property type="term" value="F:glycerophosphodiester phosphodiesterase activity"/>
    <property type="evidence" value="ECO:0007669"/>
    <property type="project" value="UniProtKB-EC"/>
</dbReference>
<dbReference type="SUPFAM" id="SSF51695">
    <property type="entry name" value="PLC-like phosphodiesterases"/>
    <property type="match status" value="1"/>
</dbReference>
<evidence type="ECO:0000313" key="2">
    <source>
        <dbReference type="EMBL" id="MCB6183881.1"/>
    </source>
</evidence>
<protein>
    <submittedName>
        <fullName evidence="2">Glycerophosphodiester phosphodiesterase</fullName>
        <ecNumber evidence="2">3.1.4.46</ecNumber>
    </submittedName>
</protein>
<proteinExistence type="predicted"/>
<dbReference type="RefSeq" id="WP_227180663.1">
    <property type="nucleotide sequence ID" value="NZ_JAJBZT010000005.1"/>
</dbReference>
<keyword evidence="3" id="KW-1185">Reference proteome</keyword>
<comment type="caution">
    <text evidence="2">The sequence shown here is derived from an EMBL/GenBank/DDBJ whole genome shotgun (WGS) entry which is preliminary data.</text>
</comment>
<organism evidence="2 3">
    <name type="scientific">Leeia speluncae</name>
    <dbReference type="NCBI Taxonomy" id="2884804"/>
    <lineage>
        <taxon>Bacteria</taxon>
        <taxon>Pseudomonadati</taxon>
        <taxon>Pseudomonadota</taxon>
        <taxon>Betaproteobacteria</taxon>
        <taxon>Neisseriales</taxon>
        <taxon>Leeiaceae</taxon>
        <taxon>Leeia</taxon>
    </lineage>
</organism>
<feature type="domain" description="GP-PDE" evidence="1">
    <location>
        <begin position="8"/>
        <end position="247"/>
    </location>
</feature>
<dbReference type="PANTHER" id="PTHR46211">
    <property type="entry name" value="GLYCEROPHOSPHORYL DIESTER PHOSPHODIESTERASE"/>
    <property type="match status" value="1"/>
</dbReference>
<sequence>MQQAWPFPFLIAHRGGGKQAPENTLAGMMEAIKQGYRAVEYDVKLSADNLCFLLHDDTVDRTTNGNGLAATQSWAALSQLDAGSWLTEAFANEPLPSFATIASYCHHAGLASNVEIKPCPGREEETGKAVALAAQQLWSNQTTKPLLSSFAYESLVAAKAAVPALPCAWLIEAPWPEDWEVKLKAIDAVSLNTDEALLTEARVKAVKDAGYKLLAYTVNDVERAKTLQAWGVDGIFTDELTLMQKAFS</sequence>
<dbReference type="Proteomes" id="UP001165395">
    <property type="component" value="Unassembled WGS sequence"/>
</dbReference>
<dbReference type="EMBL" id="JAJBZT010000005">
    <property type="protein sequence ID" value="MCB6183881.1"/>
    <property type="molecule type" value="Genomic_DNA"/>
</dbReference>